<dbReference type="Proteomes" id="UP001310387">
    <property type="component" value="Unassembled WGS sequence"/>
</dbReference>
<dbReference type="PANTHER" id="PTHR12993">
    <property type="entry name" value="N-ACETYLGLUCOSAMINYL-PHOSPHATIDYLINOSITOL DE-N-ACETYLASE-RELATED"/>
    <property type="match status" value="1"/>
</dbReference>
<dbReference type="RefSeq" id="WP_332902283.1">
    <property type="nucleotide sequence ID" value="NZ_JBAGLP010000118.1"/>
</dbReference>
<protein>
    <submittedName>
        <fullName evidence="2">PIG-L family deacetylase</fullName>
    </submittedName>
</protein>
<keyword evidence="1" id="KW-0862">Zinc</keyword>
<reference evidence="2" key="2">
    <citation type="submission" date="2024-02" db="EMBL/GenBank/DDBJ databases">
        <authorList>
            <person name="Prathaban M."/>
            <person name="Mythili R."/>
            <person name="Sharmila Devi N."/>
            <person name="Sobanaa M."/>
            <person name="Prathiviraj R."/>
            <person name="Selvin J."/>
        </authorList>
    </citation>
    <scope>NUCLEOTIDE SEQUENCE</scope>
    <source>
        <strain evidence="2">MP1014</strain>
    </source>
</reference>
<sequence length="329" mass="33908">MQDAGETSTAAVRRADPSVGPLLAVHAHPDDETLATGALLAAWAVAGAPATVVTCTRGERGEVIDTVAHPTGLAHLEGDGPALAVHRERELAAALEALGVPDHVFLDTVPLPTPPASASGRFEDSGMAWVAPGIAGPAPDSGPAALSRVPLEAAASRLAAVVRDRRPAVVVTYEAGGGYRHPDHVRTYEVTVRALELAADPAADVAGEPWTVPERWEVVAPADRWRAARTALSTSPDAVRLARAADLTLPDPDADPPPLVVDPAELARDEVVSVAVTPVLGRLLAALVAHATQVQHVAAISLPGVVAHYALSNGELAPVLATSTARVRR</sequence>
<comment type="caution">
    <text evidence="2">The sequence shown here is derived from an EMBL/GenBank/DDBJ whole genome shotgun (WGS) entry which is preliminary data.</text>
</comment>
<evidence type="ECO:0000256" key="1">
    <source>
        <dbReference type="ARBA" id="ARBA00022833"/>
    </source>
</evidence>
<evidence type="ECO:0000313" key="3">
    <source>
        <dbReference type="Proteomes" id="UP001310387"/>
    </source>
</evidence>
<accession>A0ABU7Z8C5</accession>
<evidence type="ECO:0000313" key="2">
    <source>
        <dbReference type="EMBL" id="MEG3615659.1"/>
    </source>
</evidence>
<dbReference type="SUPFAM" id="SSF102588">
    <property type="entry name" value="LmbE-like"/>
    <property type="match status" value="1"/>
</dbReference>
<dbReference type="InterPro" id="IPR024078">
    <property type="entry name" value="LmbE-like_dom_sf"/>
</dbReference>
<proteinExistence type="predicted"/>
<name>A0ABU7Z8C5_9MICO</name>
<dbReference type="PANTHER" id="PTHR12993:SF26">
    <property type="entry name" value="1D-MYO-INOSITOL 2-ACETAMIDO-2-DEOXY-ALPHA-D-GLUCOPYRANOSIDE DEACETYLASE"/>
    <property type="match status" value="1"/>
</dbReference>
<dbReference type="InterPro" id="IPR003737">
    <property type="entry name" value="GlcNAc_PI_deacetylase-related"/>
</dbReference>
<keyword evidence="3" id="KW-1185">Reference proteome</keyword>
<reference evidence="2" key="1">
    <citation type="journal article" date="2024" name="Antonie Van Leeuwenhoek">
        <title>Isoptericola haloaureus sp. nov., a dimorphic actinobacterium isolated from mangrove sediments of southeast India, implicating biosaline agricultural significance through nitrogen fixation and salt tolerance genes.</title>
        <authorList>
            <person name="Prathaban M."/>
            <person name="Prathiviraj R."/>
            <person name="Ravichandran M."/>
            <person name="Natarajan S.D."/>
            <person name="Sobanaa M."/>
            <person name="Hari Krishna Kumar S."/>
            <person name="Chandrasekar V."/>
            <person name="Selvin J."/>
        </authorList>
    </citation>
    <scope>NUCLEOTIDE SEQUENCE</scope>
    <source>
        <strain evidence="2">MP1014</strain>
    </source>
</reference>
<gene>
    <name evidence="2" type="ORF">V5O49_11040</name>
</gene>
<dbReference type="Gene3D" id="3.40.50.10320">
    <property type="entry name" value="LmbE-like"/>
    <property type="match status" value="1"/>
</dbReference>
<organism evidence="2 3">
    <name type="scientific">Isoptericola haloaureus</name>
    <dbReference type="NCBI Taxonomy" id="1542902"/>
    <lineage>
        <taxon>Bacteria</taxon>
        <taxon>Bacillati</taxon>
        <taxon>Actinomycetota</taxon>
        <taxon>Actinomycetes</taxon>
        <taxon>Micrococcales</taxon>
        <taxon>Promicromonosporaceae</taxon>
        <taxon>Isoptericola</taxon>
    </lineage>
</organism>
<dbReference type="EMBL" id="JBAGLP010000118">
    <property type="protein sequence ID" value="MEG3615659.1"/>
    <property type="molecule type" value="Genomic_DNA"/>
</dbReference>
<dbReference type="Pfam" id="PF02585">
    <property type="entry name" value="PIG-L"/>
    <property type="match status" value="1"/>
</dbReference>